<evidence type="ECO:0000259" key="2">
    <source>
        <dbReference type="PROSITE" id="PS51208"/>
    </source>
</evidence>
<evidence type="ECO:0000313" key="3">
    <source>
        <dbReference type="EMBL" id="ASG63178.1"/>
    </source>
</evidence>
<feature type="chain" id="PRO_5012648130" evidence="1">
    <location>
        <begin position="28"/>
        <end position="884"/>
    </location>
</feature>
<dbReference type="InterPro" id="IPR036709">
    <property type="entry name" value="Autotransporte_beta_dom_sf"/>
</dbReference>
<dbReference type="SUPFAM" id="SSF103515">
    <property type="entry name" value="Autotransporter"/>
    <property type="match status" value="1"/>
</dbReference>
<feature type="signal peptide" evidence="1">
    <location>
        <begin position="1"/>
        <end position="27"/>
    </location>
</feature>
<dbReference type="InterPro" id="IPR005546">
    <property type="entry name" value="Autotransporte_beta"/>
</dbReference>
<dbReference type="Pfam" id="PF03797">
    <property type="entry name" value="Autotransporter"/>
    <property type="match status" value="1"/>
</dbReference>
<keyword evidence="1" id="KW-0732">Signal</keyword>
<name>A0A248KHL2_9ENTR</name>
<evidence type="ECO:0000256" key="1">
    <source>
        <dbReference type="SAM" id="SignalP"/>
    </source>
</evidence>
<dbReference type="Gene3D" id="2.40.128.130">
    <property type="entry name" value="Autotransporter beta-domain"/>
    <property type="match status" value="1"/>
</dbReference>
<gene>
    <name evidence="3" type="ORF">CEW81_09240</name>
</gene>
<feature type="domain" description="Autotransporter" evidence="2">
    <location>
        <begin position="603"/>
        <end position="884"/>
    </location>
</feature>
<dbReference type="Proteomes" id="UP000197098">
    <property type="component" value="Chromosome"/>
</dbReference>
<accession>A0A248KHL2</accession>
<protein>
    <submittedName>
        <fullName evidence="3">Autotransporter domain-containing protein</fullName>
    </submittedName>
</protein>
<dbReference type="PROSITE" id="PS51208">
    <property type="entry name" value="AUTOTRANSPORTER"/>
    <property type="match status" value="1"/>
</dbReference>
<sequence length="884" mass="91621">MRHTARLTLLSQCILLSLSAISGSALADQTDPCTGTSTTTCGFQDKTSTGPNGTSLIFVNNNGSAIMSDAQNSNAIYLWDQTAGDTQSLTVNGTDMSGTYIQGGYIGTKNITLNNATTDMIEAGNHDSGDSTNVNLAINNSTLNGEDDSTAYGYKPAKGNKAYMDGAALFVDSGSNAGTNNISIKNGSSLMGSVYAVTGGDNNISMSDSSIGGTNGSTGAIYAMSNGGNNTITLENSTVVGSASEPTDKTLLKYFEDNISGNSNASTIDNLLNGSTIAMGVSGTQASSVALSNSKVTGDIAMVGTGSSSTASLNLSGNSNVTGDILLADHSAATVSMSDSTLTGNIDATNEGNTAVALNNATVNGNITTGTGNDSITLANNSHVTGTVDGGTGADTLSLDAGSSVDGSIAQFETVNTAGNNSLTVDTIEDNTTWNIQSGSTLFVTNTTGSNVQVNMSSDSLVNLGTVGATANSNLVVSNTSMSTANQQNLAIATYTTSASNPPNAVSVAFSNGAQQVESRNGAYNYNNSLTQQAQPSTVSNGLLQANNDTVYNVMFSSSRGDLASDVQGMIAGLDAAKQAGRMITDDLANRLTQVHLQNLFGHGVDGAQVWGDFLYQNGDYSDDVDYKDITQGVQGGVDWTTHLNNGDSLTGGIALGWTRSRDRSTNGGSNNFNDSVYGNYYSVYGGWQQSLHDNLWGMFVDGSFSYGDMRYSTSANNVSNATTGMTQALDGSSDGNLYTTQARAGVNVVLPGETVIQPYATLGWDKAQEDGFSDQAITFGDSQVSEWNTGIGMRVTTKLADLNKNVELYPWLDARYQTEFSDNTDIKAADYHNTNGHNATMGIFGAGINTTIGKDFSLNTGVYFGTGDVDNDASVQAGVSYHF</sequence>
<dbReference type="SMART" id="SM00869">
    <property type="entry name" value="Autotransporter"/>
    <property type="match status" value="1"/>
</dbReference>
<dbReference type="AlphaFoldDB" id="A0A248KHL2"/>
<proteinExistence type="predicted"/>
<dbReference type="EMBL" id="CP022114">
    <property type="protein sequence ID" value="ASG63178.1"/>
    <property type="molecule type" value="Genomic_DNA"/>
</dbReference>
<evidence type="ECO:0000313" key="4">
    <source>
        <dbReference type="Proteomes" id="UP000197098"/>
    </source>
</evidence>
<organism evidence="3 4">
    <name type="scientific">Kluyvera genomosp. 3</name>
    <dbReference type="NCBI Taxonomy" id="2774055"/>
    <lineage>
        <taxon>Bacteria</taxon>
        <taxon>Pseudomonadati</taxon>
        <taxon>Pseudomonadota</taxon>
        <taxon>Gammaproteobacteria</taxon>
        <taxon>Enterobacterales</taxon>
        <taxon>Enterobacteriaceae</taxon>
        <taxon>Kluyvera</taxon>
    </lineage>
</organism>
<reference evidence="3 4" key="1">
    <citation type="submission" date="2017-06" db="EMBL/GenBank/DDBJ databases">
        <title>Origin of plasmid-mediated fosfomycin resistance gene fosA3.</title>
        <authorList>
            <person name="Ito R."/>
            <person name="Pacey M.P."/>
            <person name="Doi Y."/>
        </authorList>
    </citation>
    <scope>NUCLEOTIDE SEQUENCE [LARGE SCALE GENOMIC DNA]</scope>
    <source>
        <strain evidence="3 4">YDC799</strain>
    </source>
</reference>